<dbReference type="InterPro" id="IPR036388">
    <property type="entry name" value="WH-like_DNA-bd_sf"/>
</dbReference>
<evidence type="ECO:0000259" key="9">
    <source>
        <dbReference type="Pfam" id="PF18052"/>
    </source>
</evidence>
<dbReference type="Gene3D" id="1.20.5.4130">
    <property type="match status" value="1"/>
</dbReference>
<dbReference type="Gene3D" id="1.10.8.430">
    <property type="entry name" value="Helical domain of apoptotic protease-activating factors"/>
    <property type="match status" value="1"/>
</dbReference>
<keyword evidence="5" id="KW-0677">Repeat</keyword>
<evidence type="ECO:0000313" key="13">
    <source>
        <dbReference type="Proteomes" id="UP000316621"/>
    </source>
</evidence>
<dbReference type="Pfam" id="PF23598">
    <property type="entry name" value="LRR_14"/>
    <property type="match status" value="1"/>
</dbReference>
<dbReference type="CDD" id="cd14798">
    <property type="entry name" value="RX-CC_like"/>
    <property type="match status" value="1"/>
</dbReference>
<dbReference type="PANTHER" id="PTHR23155">
    <property type="entry name" value="DISEASE RESISTANCE PROTEIN RP"/>
    <property type="match status" value="1"/>
</dbReference>
<feature type="domain" description="Disease resistance N-terminal" evidence="9">
    <location>
        <begin position="35"/>
        <end position="117"/>
    </location>
</feature>
<evidence type="ECO:0000256" key="5">
    <source>
        <dbReference type="ARBA" id="ARBA00022737"/>
    </source>
</evidence>
<reference evidence="12 13" key="1">
    <citation type="journal article" date="2018" name="Science">
        <title>The opium poppy genome and morphinan production.</title>
        <authorList>
            <person name="Guo L."/>
            <person name="Winzer T."/>
            <person name="Yang X."/>
            <person name="Li Y."/>
            <person name="Ning Z."/>
            <person name="He Z."/>
            <person name="Teodor R."/>
            <person name="Lu Y."/>
            <person name="Bowser T.A."/>
            <person name="Graham I.A."/>
            <person name="Ye K."/>
        </authorList>
    </citation>
    <scope>NUCLEOTIDE SEQUENCE [LARGE SCALE GENOMIC DNA]</scope>
    <source>
        <strain evidence="13">cv. HN1</strain>
        <tissue evidence="12">Leaves</tissue>
    </source>
</reference>
<comment type="subcellular location">
    <subcellularLocation>
        <location evidence="2">Cytoplasm</location>
    </subcellularLocation>
</comment>
<dbReference type="Gene3D" id="3.40.50.300">
    <property type="entry name" value="P-loop containing nucleotide triphosphate hydrolases"/>
    <property type="match status" value="1"/>
</dbReference>
<evidence type="ECO:0000259" key="11">
    <source>
        <dbReference type="Pfam" id="PF23598"/>
    </source>
</evidence>
<keyword evidence="7" id="KW-0611">Plant defense</keyword>
<evidence type="ECO:0000256" key="2">
    <source>
        <dbReference type="ARBA" id="ARBA00004496"/>
    </source>
</evidence>
<dbReference type="AlphaFoldDB" id="A0A4Y7K7R9"/>
<keyword evidence="6" id="KW-0547">Nucleotide-binding</keyword>
<dbReference type="Gramene" id="RZC68038">
    <property type="protein sequence ID" value="RZC68038"/>
    <property type="gene ID" value="C5167_011712"/>
</dbReference>
<dbReference type="GO" id="GO:0009626">
    <property type="term" value="P:plant-type hypersensitive response"/>
    <property type="evidence" value="ECO:0007669"/>
    <property type="project" value="UniProtKB-KW"/>
</dbReference>
<evidence type="ECO:0000313" key="12">
    <source>
        <dbReference type="EMBL" id="RZC68038.1"/>
    </source>
</evidence>
<dbReference type="InterPro" id="IPR044974">
    <property type="entry name" value="Disease_R_plants"/>
</dbReference>
<gene>
    <name evidence="12" type="ORF">C5167_011712</name>
</gene>
<dbReference type="OMA" id="FICRIRE"/>
<dbReference type="SUPFAM" id="SSF52058">
    <property type="entry name" value="L domain-like"/>
    <property type="match status" value="1"/>
</dbReference>
<dbReference type="Pfam" id="PF23559">
    <property type="entry name" value="WHD_DRP"/>
    <property type="match status" value="1"/>
</dbReference>
<dbReference type="Proteomes" id="UP000316621">
    <property type="component" value="Chromosome 6"/>
</dbReference>
<dbReference type="PANTHER" id="PTHR23155:SF1152">
    <property type="entry name" value="AAA+ ATPASE DOMAIN-CONTAINING PROTEIN"/>
    <property type="match status" value="1"/>
</dbReference>
<keyword evidence="3" id="KW-0963">Cytoplasm</keyword>
<evidence type="ECO:0000256" key="6">
    <source>
        <dbReference type="ARBA" id="ARBA00022741"/>
    </source>
</evidence>
<dbReference type="Pfam" id="PF18052">
    <property type="entry name" value="Rx_N"/>
    <property type="match status" value="1"/>
</dbReference>
<sequence>MSAPVQNRNRNKEELIHSESQRMAEAGVAHLLKKLDSLVTMIKEESKLFERVKQEIKHLMDELPWMRKYVREADTKVMRYADDPEIHQIIDLTFETEDIVDDFTLKVQRHQRQKKDLGALRFFKIKFLKRFICRIRELHEFQNKIKAINNKSDKISTYRAKYPMGREHASTSLPVKRTPIVEELDVVGMENSIEQVTSLLVPNNSSSATTTSRRTESKVADLLLSIIRQVTKVNLNDSTVEWEEGALRMKLYNYLKQRQNKRYLIVLDDVWHTDTWKHLDPSFPDTNNNGSRILLTTRNLEVARLADPSHNNIHQLRLLDKRESWDLFQKKTFPLGGQCPPEFVEIGNKIVDKCRGLPLGIVVLGGLLLTKDRTLAAWSKVHDSVNWELTHGDQSYLCAGILAFSYYDMPYYLKPCFMTIGLFPEDHEIRASKLFDLWIAEDFVRREGEKTLEDTAEDYLEQLVHRSLIKVESWRYDGRVKACRIHDLLRDLANEKSEKLSNARRLSIHGDDQQASSIDGEAQYLSQFRSSRTRTLMCFKNRKMGNELFLKYICGNFKLLMVLDMSSITHNTTIPAEIRKLRHLKYFSCSAHDNTKILKCIGKLVNLQTLIIQGKCIYMPQIWRLHQLRRLEVQFMELYHKAPSNYHLGIHNLTNLHTLSISYGCWMKDVRWDELKMLRKLSITNYGYLRCTKESLDSIALVTSLQNLKLLFGGELPLVTQFARHTNLTKLHIRGPLPVFLFPPNLVKLVLSSINRPDIELMAALGNLKDLKFLSFLPSSCTGKTITFSSGKFPRLQSLEIAGLPNLRELIMEEGALTSLTHLVIRSCDLRKLPDRLGQMRLQELQLHNMHRQLTDGLKENVGENWDQIKHIPSVLIRT</sequence>
<dbReference type="InterPro" id="IPR032675">
    <property type="entry name" value="LRR_dom_sf"/>
</dbReference>
<dbReference type="FunFam" id="1.10.10.10:FF:000322">
    <property type="entry name" value="Probable disease resistance protein At1g63360"/>
    <property type="match status" value="1"/>
</dbReference>
<accession>A0A4Y7K7R9</accession>
<evidence type="ECO:0000259" key="8">
    <source>
        <dbReference type="Pfam" id="PF00931"/>
    </source>
</evidence>
<evidence type="ECO:0000259" key="10">
    <source>
        <dbReference type="Pfam" id="PF23559"/>
    </source>
</evidence>
<feature type="domain" description="Disease resistance protein winged helix" evidence="10">
    <location>
        <begin position="422"/>
        <end position="493"/>
    </location>
</feature>
<dbReference type="InterPro" id="IPR027417">
    <property type="entry name" value="P-loop_NTPase"/>
</dbReference>
<dbReference type="PRINTS" id="PR00364">
    <property type="entry name" value="DISEASERSIST"/>
</dbReference>
<dbReference type="Gene3D" id="1.10.10.10">
    <property type="entry name" value="Winged helix-like DNA-binding domain superfamily/Winged helix DNA-binding domain"/>
    <property type="match status" value="1"/>
</dbReference>
<organism evidence="12 13">
    <name type="scientific">Papaver somniferum</name>
    <name type="common">Opium poppy</name>
    <dbReference type="NCBI Taxonomy" id="3469"/>
    <lineage>
        <taxon>Eukaryota</taxon>
        <taxon>Viridiplantae</taxon>
        <taxon>Streptophyta</taxon>
        <taxon>Embryophyta</taxon>
        <taxon>Tracheophyta</taxon>
        <taxon>Spermatophyta</taxon>
        <taxon>Magnoliopsida</taxon>
        <taxon>Ranunculales</taxon>
        <taxon>Papaveraceae</taxon>
        <taxon>Papaveroideae</taxon>
        <taxon>Papaver</taxon>
    </lineage>
</organism>
<dbReference type="InterPro" id="IPR041118">
    <property type="entry name" value="Rx_N"/>
</dbReference>
<proteinExistence type="predicted"/>
<evidence type="ECO:0000256" key="3">
    <source>
        <dbReference type="ARBA" id="ARBA00022490"/>
    </source>
</evidence>
<dbReference type="InterPro" id="IPR038005">
    <property type="entry name" value="RX-like_CC"/>
</dbReference>
<feature type="domain" description="NB-ARC" evidence="8">
    <location>
        <begin position="218"/>
        <end position="334"/>
    </location>
</feature>
<dbReference type="InterPro" id="IPR042197">
    <property type="entry name" value="Apaf_helical"/>
</dbReference>
<dbReference type="EMBL" id="CM010720">
    <property type="protein sequence ID" value="RZC68038.1"/>
    <property type="molecule type" value="Genomic_DNA"/>
</dbReference>
<dbReference type="Pfam" id="PF00931">
    <property type="entry name" value="NB-ARC"/>
    <property type="match status" value="1"/>
</dbReference>
<keyword evidence="4" id="KW-0381">Hypersensitive response</keyword>
<dbReference type="InterPro" id="IPR002182">
    <property type="entry name" value="NB-ARC"/>
</dbReference>
<dbReference type="SUPFAM" id="SSF52540">
    <property type="entry name" value="P-loop containing nucleoside triphosphate hydrolases"/>
    <property type="match status" value="1"/>
</dbReference>
<feature type="domain" description="Disease resistance R13L4/SHOC-2-like LRR" evidence="11">
    <location>
        <begin position="555"/>
        <end position="847"/>
    </location>
</feature>
<evidence type="ECO:0000256" key="1">
    <source>
        <dbReference type="ARBA" id="ARBA00002074"/>
    </source>
</evidence>
<dbReference type="GO" id="GO:0043531">
    <property type="term" value="F:ADP binding"/>
    <property type="evidence" value="ECO:0007669"/>
    <property type="project" value="InterPro"/>
</dbReference>
<dbReference type="InterPro" id="IPR055414">
    <property type="entry name" value="LRR_R13L4/SHOC2-like"/>
</dbReference>
<evidence type="ECO:0008006" key="14">
    <source>
        <dbReference type="Google" id="ProtNLM"/>
    </source>
</evidence>
<name>A0A4Y7K7R9_PAPSO</name>
<evidence type="ECO:0000256" key="7">
    <source>
        <dbReference type="ARBA" id="ARBA00022821"/>
    </source>
</evidence>
<comment type="function">
    <text evidence="1">Confers resistance to late blight (Phytophthora infestans) races carrying the avirulence gene Avr1. Resistance proteins guard the plant against pathogens that contain an appropriate avirulence protein via an indirect interaction with this avirulence protein. That triggers a defense system including the hypersensitive response, which restricts the pathogen growth.</text>
</comment>
<protein>
    <recommendedName>
        <fullName evidence="14">NB-ARC domain-containing protein</fullName>
    </recommendedName>
</protein>
<evidence type="ECO:0000256" key="4">
    <source>
        <dbReference type="ARBA" id="ARBA00022667"/>
    </source>
</evidence>
<dbReference type="InterPro" id="IPR058922">
    <property type="entry name" value="WHD_DRP"/>
</dbReference>
<dbReference type="STRING" id="3469.A0A4Y7K7R9"/>
<dbReference type="Gene3D" id="3.80.10.10">
    <property type="entry name" value="Ribonuclease Inhibitor"/>
    <property type="match status" value="1"/>
</dbReference>
<keyword evidence="13" id="KW-1185">Reference proteome</keyword>